<dbReference type="InterPro" id="IPR019756">
    <property type="entry name" value="Pept_S26A_signal_pept_1_Ser-AS"/>
</dbReference>
<dbReference type="PROSITE" id="PS00501">
    <property type="entry name" value="SPASE_I_1"/>
    <property type="match status" value="1"/>
</dbReference>
<keyword evidence="2" id="KW-0378">Hydrolase</keyword>
<evidence type="ECO:0000256" key="2">
    <source>
        <dbReference type="ARBA" id="ARBA00022801"/>
    </source>
</evidence>
<dbReference type="Proteomes" id="UP000297668">
    <property type="component" value="Unassembled WGS sequence"/>
</dbReference>
<organism evidence="7 8">
    <name type="scientific">Thermus tengchongensis</name>
    <dbReference type="NCBI Taxonomy" id="1214928"/>
    <lineage>
        <taxon>Bacteria</taxon>
        <taxon>Thermotogati</taxon>
        <taxon>Deinococcota</taxon>
        <taxon>Deinococci</taxon>
        <taxon>Thermales</taxon>
        <taxon>Thermaceae</taxon>
        <taxon>Thermus</taxon>
    </lineage>
</organism>
<evidence type="ECO:0000256" key="4">
    <source>
        <dbReference type="ARBA" id="ARBA00023125"/>
    </source>
</evidence>
<protein>
    <submittedName>
        <fullName evidence="7">Peptidase S24</fullName>
    </submittedName>
</protein>
<dbReference type="Gene3D" id="1.10.10.730">
    <property type="entry name" value="KorB DNA-binding domain"/>
    <property type="match status" value="1"/>
</dbReference>
<evidence type="ECO:0000256" key="1">
    <source>
        <dbReference type="ARBA" id="ARBA00022670"/>
    </source>
</evidence>
<dbReference type="InterPro" id="IPR036286">
    <property type="entry name" value="LexA/Signal_pep-like_sf"/>
</dbReference>
<proteinExistence type="predicted"/>
<dbReference type="CDD" id="cd06529">
    <property type="entry name" value="S24_LexA-like"/>
    <property type="match status" value="1"/>
</dbReference>
<dbReference type="InterPro" id="IPR010982">
    <property type="entry name" value="Lambda_DNA-bd_dom_sf"/>
</dbReference>
<evidence type="ECO:0000313" key="8">
    <source>
        <dbReference type="Proteomes" id="UP000297668"/>
    </source>
</evidence>
<dbReference type="Pfam" id="PF00717">
    <property type="entry name" value="Peptidase_S24"/>
    <property type="match status" value="1"/>
</dbReference>
<dbReference type="InterPro" id="IPR039418">
    <property type="entry name" value="LexA-like"/>
</dbReference>
<gene>
    <name evidence="7" type="ORF">E0687_09940</name>
</gene>
<dbReference type="InterPro" id="IPR001387">
    <property type="entry name" value="Cro/C1-type_HTH"/>
</dbReference>
<feature type="domain" description="Peptidase S24/S26A/S26B/S26C" evidence="6">
    <location>
        <begin position="103"/>
        <end position="210"/>
    </location>
</feature>
<dbReference type="GO" id="GO:0003677">
    <property type="term" value="F:DNA binding"/>
    <property type="evidence" value="ECO:0007669"/>
    <property type="project" value="UniProtKB-KW"/>
</dbReference>
<name>A0A4Y9F8W6_9DEIN</name>
<accession>A0A4Y9F8W6</accession>
<comment type="caution">
    <text evidence="7">The sequence shown here is derived from an EMBL/GenBank/DDBJ whole genome shotgun (WGS) entry which is preliminary data.</text>
</comment>
<dbReference type="InterPro" id="IPR015927">
    <property type="entry name" value="Peptidase_S24_S26A/B/C"/>
</dbReference>
<dbReference type="SUPFAM" id="SSF51306">
    <property type="entry name" value="LexA/Signal peptidase"/>
    <property type="match status" value="1"/>
</dbReference>
<dbReference type="SUPFAM" id="SSF47413">
    <property type="entry name" value="lambda repressor-like DNA-binding domains"/>
    <property type="match status" value="1"/>
</dbReference>
<evidence type="ECO:0000259" key="6">
    <source>
        <dbReference type="Pfam" id="PF00717"/>
    </source>
</evidence>
<dbReference type="EMBL" id="SJZF01000018">
    <property type="protein sequence ID" value="TFU25617.1"/>
    <property type="molecule type" value="Genomic_DNA"/>
</dbReference>
<evidence type="ECO:0000256" key="5">
    <source>
        <dbReference type="ARBA" id="ARBA00023163"/>
    </source>
</evidence>
<dbReference type="PANTHER" id="PTHR40661">
    <property type="match status" value="1"/>
</dbReference>
<reference evidence="7 8" key="1">
    <citation type="submission" date="2019-03" db="EMBL/GenBank/DDBJ databases">
        <title>Thermus tengchongensis species for the arsenic transformation mechanism.</title>
        <authorList>
            <person name="Yuan G.C."/>
        </authorList>
    </citation>
    <scope>NUCLEOTIDE SEQUENCE [LARGE SCALE GENOMIC DNA]</scope>
    <source>
        <strain evidence="7 8">15W</strain>
    </source>
</reference>
<keyword evidence="3" id="KW-0805">Transcription regulation</keyword>
<dbReference type="InterPro" id="IPR042075">
    <property type="entry name" value="KorB_DNA-db"/>
</dbReference>
<dbReference type="GO" id="GO:0016020">
    <property type="term" value="C:membrane"/>
    <property type="evidence" value="ECO:0007669"/>
    <property type="project" value="InterPro"/>
</dbReference>
<evidence type="ECO:0000256" key="3">
    <source>
        <dbReference type="ARBA" id="ARBA00023015"/>
    </source>
</evidence>
<dbReference type="GO" id="GO:0006508">
    <property type="term" value="P:proteolysis"/>
    <property type="evidence" value="ECO:0007669"/>
    <property type="project" value="UniProtKB-KW"/>
</dbReference>
<dbReference type="GO" id="GO:0004252">
    <property type="term" value="F:serine-type endopeptidase activity"/>
    <property type="evidence" value="ECO:0007669"/>
    <property type="project" value="InterPro"/>
</dbReference>
<sequence length="220" mass="24792">MVGAITDEKAGLAIRRRMRELGLSQKELGARVGKSQAWVSQELLRTPEQVIRYLWARDPEAVQRLLHALQWTPEEFSRETGIQLPGAEIPGSIPVVRYRIPVIDAGAGPPMWNEGAEYITLHIPELRGKREEELFAVRVKGDSMEPTLRDGDIVVFWTGGAPEPGRIVAVHVHWDGVIVKRLQRYNGSWYLYSDNPDHPPVPLTEHDRVLGVAATLVRKM</sequence>
<dbReference type="PANTHER" id="PTHR40661:SF3">
    <property type="entry name" value="FELS-1 PROPHAGE TRANSCRIPTIONAL REGULATOR"/>
    <property type="match status" value="1"/>
</dbReference>
<keyword evidence="5" id="KW-0804">Transcription</keyword>
<keyword evidence="4" id="KW-0238">DNA-binding</keyword>
<dbReference type="AlphaFoldDB" id="A0A4Y9F8W6"/>
<evidence type="ECO:0000313" key="7">
    <source>
        <dbReference type="EMBL" id="TFU25617.1"/>
    </source>
</evidence>
<dbReference type="Gene3D" id="2.10.109.10">
    <property type="entry name" value="Umud Fragment, subunit A"/>
    <property type="match status" value="1"/>
</dbReference>
<keyword evidence="1" id="KW-0645">Protease</keyword>
<dbReference type="CDD" id="cd00093">
    <property type="entry name" value="HTH_XRE"/>
    <property type="match status" value="1"/>
</dbReference>